<evidence type="ECO:0000313" key="1">
    <source>
        <dbReference type="EMBL" id="CAB4145475.1"/>
    </source>
</evidence>
<evidence type="ECO:0000313" key="2">
    <source>
        <dbReference type="EMBL" id="CAB4189717.1"/>
    </source>
</evidence>
<sequence>MTTQMIRIHDISTDEIIDREMNASELAQLAIDKANLDAQTQAKAQAELDKAALLAKLGLTADEAKLLLS</sequence>
<reference evidence="1" key="1">
    <citation type="submission" date="2020-04" db="EMBL/GenBank/DDBJ databases">
        <authorList>
            <person name="Chiriac C."/>
            <person name="Salcher M."/>
            <person name="Ghai R."/>
            <person name="Kavagutti S V."/>
        </authorList>
    </citation>
    <scope>NUCLEOTIDE SEQUENCE</scope>
</reference>
<gene>
    <name evidence="2" type="ORF">UFOVP1206_13</name>
    <name evidence="1" type="ORF">UFOVP480_13</name>
</gene>
<name>A0A6J5MEP4_9CAUD</name>
<accession>A0A6J5MEP4</accession>
<proteinExistence type="predicted"/>
<dbReference type="EMBL" id="LR797144">
    <property type="protein sequence ID" value="CAB4189717.1"/>
    <property type="molecule type" value="Genomic_DNA"/>
</dbReference>
<organism evidence="1">
    <name type="scientific">uncultured Caudovirales phage</name>
    <dbReference type="NCBI Taxonomy" id="2100421"/>
    <lineage>
        <taxon>Viruses</taxon>
        <taxon>Duplodnaviria</taxon>
        <taxon>Heunggongvirae</taxon>
        <taxon>Uroviricota</taxon>
        <taxon>Caudoviricetes</taxon>
        <taxon>Peduoviridae</taxon>
        <taxon>Maltschvirus</taxon>
        <taxon>Maltschvirus maltsch</taxon>
    </lineage>
</organism>
<dbReference type="EMBL" id="LR796450">
    <property type="protein sequence ID" value="CAB4145475.1"/>
    <property type="molecule type" value="Genomic_DNA"/>
</dbReference>
<protein>
    <submittedName>
        <fullName evidence="1">Uncharacterized protein</fullName>
    </submittedName>
</protein>